<gene>
    <name evidence="4" type="ORF">SAMN04488112_101165</name>
</gene>
<evidence type="ECO:0000313" key="4">
    <source>
        <dbReference type="EMBL" id="SDB96492.1"/>
    </source>
</evidence>
<dbReference type="Gene3D" id="3.90.226.10">
    <property type="entry name" value="2-enoyl-CoA Hydratase, Chain A, domain 1"/>
    <property type="match status" value="1"/>
</dbReference>
<dbReference type="PANTHER" id="PTHR11941">
    <property type="entry name" value="ENOYL-COA HYDRATASE-RELATED"/>
    <property type="match status" value="1"/>
</dbReference>
<dbReference type="RefSeq" id="WP_091565511.1">
    <property type="nucleotide sequence ID" value="NZ_FMZA01000001.1"/>
</dbReference>
<protein>
    <submittedName>
        <fullName evidence="4">Enoyl-CoA hydratase/carnithine racemase</fullName>
    </submittedName>
</protein>
<evidence type="ECO:0000256" key="1">
    <source>
        <dbReference type="ARBA" id="ARBA00005254"/>
    </source>
</evidence>
<dbReference type="InterPro" id="IPR014748">
    <property type="entry name" value="Enoyl-CoA_hydra_C"/>
</dbReference>
<dbReference type="NCBIfam" id="NF005802">
    <property type="entry name" value="PRK07657.1"/>
    <property type="match status" value="1"/>
</dbReference>
<dbReference type="PROSITE" id="PS00166">
    <property type="entry name" value="ENOYL_COA_HYDRATASE"/>
    <property type="match status" value="1"/>
</dbReference>
<dbReference type="CDD" id="cd06558">
    <property type="entry name" value="crotonase-like"/>
    <property type="match status" value="1"/>
</dbReference>
<evidence type="ECO:0000256" key="3">
    <source>
        <dbReference type="RuleBase" id="RU003707"/>
    </source>
</evidence>
<dbReference type="Gene3D" id="1.10.12.10">
    <property type="entry name" value="Lyase 2-enoyl-coa Hydratase, Chain A, domain 2"/>
    <property type="match status" value="1"/>
</dbReference>
<name>A0A1G6HQH8_9BACL</name>
<dbReference type="Proteomes" id="UP000199387">
    <property type="component" value="Unassembled WGS sequence"/>
</dbReference>
<sequence>MNQVEWERKEGISVLTLNRPDVYNALNLPALEELSEVVDELRFSKATRVVVITGAGDKAFCAGADLKERRGFTEDQVRRYVHTIRETFHRLSKLPQPVIAAVNGVALGGGMELALACDLRIADEHAVFGLTEASLGIIPGAGGTQRLARLIGNTRAKELIFTAQRITAQEADEWGMLNRVVEGGAALDAALEMAARINQNAPLALAQAKYAIDNGSEVDLETGLAIESQAYETLIPTKDRLEGLHAFKEKRKPIYLGE</sequence>
<comment type="similarity">
    <text evidence="1 3">Belongs to the enoyl-CoA hydratase/isomerase family.</text>
</comment>
<dbReference type="EMBL" id="FMZA01000001">
    <property type="protein sequence ID" value="SDB96492.1"/>
    <property type="molecule type" value="Genomic_DNA"/>
</dbReference>
<evidence type="ECO:0000256" key="2">
    <source>
        <dbReference type="ARBA" id="ARBA00023239"/>
    </source>
</evidence>
<dbReference type="OrthoDB" id="9775794at2"/>
<dbReference type="InterPro" id="IPR029045">
    <property type="entry name" value="ClpP/crotonase-like_dom_sf"/>
</dbReference>
<proteinExistence type="inferred from homology"/>
<keyword evidence="5" id="KW-1185">Reference proteome</keyword>
<organism evidence="4 5">
    <name type="scientific">Melghirimyces thermohalophilus</name>
    <dbReference type="NCBI Taxonomy" id="1236220"/>
    <lineage>
        <taxon>Bacteria</taxon>
        <taxon>Bacillati</taxon>
        <taxon>Bacillota</taxon>
        <taxon>Bacilli</taxon>
        <taxon>Bacillales</taxon>
        <taxon>Thermoactinomycetaceae</taxon>
        <taxon>Melghirimyces</taxon>
    </lineage>
</organism>
<dbReference type="GO" id="GO:0006635">
    <property type="term" value="P:fatty acid beta-oxidation"/>
    <property type="evidence" value="ECO:0007669"/>
    <property type="project" value="TreeGrafter"/>
</dbReference>
<dbReference type="InterPro" id="IPR001753">
    <property type="entry name" value="Enoyl-CoA_hydra/iso"/>
</dbReference>
<accession>A0A1G6HQH8</accession>
<dbReference type="FunFam" id="3.90.226.10:FF:000009">
    <property type="entry name" value="Carnitinyl-CoA dehydratase"/>
    <property type="match status" value="1"/>
</dbReference>
<dbReference type="GO" id="GO:0016836">
    <property type="term" value="F:hydro-lyase activity"/>
    <property type="evidence" value="ECO:0007669"/>
    <property type="project" value="UniProtKB-ARBA"/>
</dbReference>
<dbReference type="STRING" id="1236220.SAMN04488112_101165"/>
<dbReference type="SUPFAM" id="SSF52096">
    <property type="entry name" value="ClpP/crotonase"/>
    <property type="match status" value="1"/>
</dbReference>
<dbReference type="InterPro" id="IPR018376">
    <property type="entry name" value="Enoyl-CoA_hyd/isom_CS"/>
</dbReference>
<reference evidence="4 5" key="1">
    <citation type="submission" date="2016-10" db="EMBL/GenBank/DDBJ databases">
        <authorList>
            <person name="de Groot N.N."/>
        </authorList>
    </citation>
    <scope>NUCLEOTIDE SEQUENCE [LARGE SCALE GENOMIC DNA]</scope>
    <source>
        <strain evidence="4 5">DSM 45514</strain>
    </source>
</reference>
<dbReference type="FunFam" id="1.10.12.10:FF:000001">
    <property type="entry name" value="Probable enoyl-CoA hydratase, mitochondrial"/>
    <property type="match status" value="1"/>
</dbReference>
<dbReference type="PANTHER" id="PTHR11941:SF54">
    <property type="entry name" value="ENOYL-COA HYDRATASE, MITOCHONDRIAL"/>
    <property type="match status" value="1"/>
</dbReference>
<dbReference type="AlphaFoldDB" id="A0A1G6HQH8"/>
<keyword evidence="2" id="KW-0456">Lyase</keyword>
<dbReference type="Pfam" id="PF00378">
    <property type="entry name" value="ECH_1"/>
    <property type="match status" value="1"/>
</dbReference>
<evidence type="ECO:0000313" key="5">
    <source>
        <dbReference type="Proteomes" id="UP000199387"/>
    </source>
</evidence>